<keyword evidence="1" id="KW-0472">Membrane</keyword>
<gene>
    <name evidence="2" type="ORF">PAXINDRAFT_13594</name>
</gene>
<keyword evidence="1" id="KW-1133">Transmembrane helix</keyword>
<evidence type="ECO:0000256" key="1">
    <source>
        <dbReference type="SAM" id="Phobius"/>
    </source>
</evidence>
<dbReference type="AlphaFoldDB" id="A0A0C9U208"/>
<evidence type="ECO:0000313" key="3">
    <source>
        <dbReference type="Proteomes" id="UP000053647"/>
    </source>
</evidence>
<dbReference type="HOGENOM" id="CLU_1993328_0_0_1"/>
<feature type="transmembrane region" description="Helical" evidence="1">
    <location>
        <begin position="7"/>
        <end position="28"/>
    </location>
</feature>
<sequence>MMIPYRPFYIISLGIMLFTKVIVVVYMLSAGDYDFLSWKNSQKYLQTHRNRVFRQLTLALITFRISRHMFKRSVVSFLIFTIVVIKLLTIQVKLVKLARSLRPFHGPESVDKGDGGFVAWVVALA</sequence>
<dbReference type="Proteomes" id="UP000053647">
    <property type="component" value="Unassembled WGS sequence"/>
</dbReference>
<reference evidence="2 3" key="1">
    <citation type="submission" date="2014-06" db="EMBL/GenBank/DDBJ databases">
        <authorList>
            <consortium name="DOE Joint Genome Institute"/>
            <person name="Kuo A."/>
            <person name="Kohler A."/>
            <person name="Nagy L.G."/>
            <person name="Floudas D."/>
            <person name="Copeland A."/>
            <person name="Barry K.W."/>
            <person name="Cichocki N."/>
            <person name="Veneault-Fourrey C."/>
            <person name="LaButti K."/>
            <person name="Lindquist E.A."/>
            <person name="Lipzen A."/>
            <person name="Lundell T."/>
            <person name="Morin E."/>
            <person name="Murat C."/>
            <person name="Sun H."/>
            <person name="Tunlid A."/>
            <person name="Henrissat B."/>
            <person name="Grigoriev I.V."/>
            <person name="Hibbett D.S."/>
            <person name="Martin F."/>
            <person name="Nordberg H.P."/>
            <person name="Cantor M.N."/>
            <person name="Hua S.X."/>
        </authorList>
    </citation>
    <scope>NUCLEOTIDE SEQUENCE [LARGE SCALE GENOMIC DNA]</scope>
    <source>
        <strain evidence="2 3">ATCC 200175</strain>
    </source>
</reference>
<proteinExistence type="predicted"/>
<reference evidence="3" key="2">
    <citation type="submission" date="2015-01" db="EMBL/GenBank/DDBJ databases">
        <title>Evolutionary Origins and Diversification of the Mycorrhizal Mutualists.</title>
        <authorList>
            <consortium name="DOE Joint Genome Institute"/>
            <consortium name="Mycorrhizal Genomics Consortium"/>
            <person name="Kohler A."/>
            <person name="Kuo A."/>
            <person name="Nagy L.G."/>
            <person name="Floudas D."/>
            <person name="Copeland A."/>
            <person name="Barry K.W."/>
            <person name="Cichocki N."/>
            <person name="Veneault-Fourrey C."/>
            <person name="LaButti K."/>
            <person name="Lindquist E.A."/>
            <person name="Lipzen A."/>
            <person name="Lundell T."/>
            <person name="Morin E."/>
            <person name="Murat C."/>
            <person name="Riley R."/>
            <person name="Ohm R."/>
            <person name="Sun H."/>
            <person name="Tunlid A."/>
            <person name="Henrissat B."/>
            <person name="Grigoriev I.V."/>
            <person name="Hibbett D.S."/>
            <person name="Martin F."/>
        </authorList>
    </citation>
    <scope>NUCLEOTIDE SEQUENCE [LARGE SCALE GENOMIC DNA]</scope>
    <source>
        <strain evidence="3">ATCC 200175</strain>
    </source>
</reference>
<keyword evidence="3" id="KW-1185">Reference proteome</keyword>
<dbReference type="OrthoDB" id="2667849at2759"/>
<protein>
    <submittedName>
        <fullName evidence="2">Uncharacterized protein</fullName>
    </submittedName>
</protein>
<accession>A0A0C9U208</accession>
<evidence type="ECO:0000313" key="2">
    <source>
        <dbReference type="EMBL" id="KIJ13637.1"/>
    </source>
</evidence>
<feature type="transmembrane region" description="Helical" evidence="1">
    <location>
        <begin position="74"/>
        <end position="95"/>
    </location>
</feature>
<organism evidence="2 3">
    <name type="scientific">Paxillus involutus ATCC 200175</name>
    <dbReference type="NCBI Taxonomy" id="664439"/>
    <lineage>
        <taxon>Eukaryota</taxon>
        <taxon>Fungi</taxon>
        <taxon>Dikarya</taxon>
        <taxon>Basidiomycota</taxon>
        <taxon>Agaricomycotina</taxon>
        <taxon>Agaricomycetes</taxon>
        <taxon>Agaricomycetidae</taxon>
        <taxon>Boletales</taxon>
        <taxon>Paxilineae</taxon>
        <taxon>Paxillaceae</taxon>
        <taxon>Paxillus</taxon>
    </lineage>
</organism>
<keyword evidence="1" id="KW-0812">Transmembrane</keyword>
<name>A0A0C9U208_PAXIN</name>
<dbReference type="EMBL" id="KN819350">
    <property type="protein sequence ID" value="KIJ13637.1"/>
    <property type="molecule type" value="Genomic_DNA"/>
</dbReference>